<name>A0ACB9QWU6_9MYRT</name>
<sequence>MCSFGGVTYEMDRHFLTRFTSGPFDFEIVLERKAMTFGWGNQPLSLEDNCRERTGRTLAACRDRHVDGGDQFLEGREGVVLLKCCIIEIKMKLEADSNSVYYVAMLSHEDECVQLVFHPLSEAVCLRYFNIFAC</sequence>
<dbReference type="EMBL" id="CM042884">
    <property type="protein sequence ID" value="KAI4370451.1"/>
    <property type="molecule type" value="Genomic_DNA"/>
</dbReference>
<accession>A0ACB9QWU6</accession>
<gene>
    <name evidence="1" type="ORF">MLD38_018805</name>
</gene>
<evidence type="ECO:0000313" key="1">
    <source>
        <dbReference type="EMBL" id="KAI4370451.1"/>
    </source>
</evidence>
<organism evidence="1 2">
    <name type="scientific">Melastoma candidum</name>
    <dbReference type="NCBI Taxonomy" id="119954"/>
    <lineage>
        <taxon>Eukaryota</taxon>
        <taxon>Viridiplantae</taxon>
        <taxon>Streptophyta</taxon>
        <taxon>Embryophyta</taxon>
        <taxon>Tracheophyta</taxon>
        <taxon>Spermatophyta</taxon>
        <taxon>Magnoliopsida</taxon>
        <taxon>eudicotyledons</taxon>
        <taxon>Gunneridae</taxon>
        <taxon>Pentapetalae</taxon>
        <taxon>rosids</taxon>
        <taxon>malvids</taxon>
        <taxon>Myrtales</taxon>
        <taxon>Melastomataceae</taxon>
        <taxon>Melastomatoideae</taxon>
        <taxon>Melastomateae</taxon>
        <taxon>Melastoma</taxon>
    </lineage>
</organism>
<dbReference type="Proteomes" id="UP001057402">
    <property type="component" value="Chromosome 5"/>
</dbReference>
<comment type="caution">
    <text evidence="1">The sequence shown here is derived from an EMBL/GenBank/DDBJ whole genome shotgun (WGS) entry which is preliminary data.</text>
</comment>
<protein>
    <submittedName>
        <fullName evidence="1">Uncharacterized protein</fullName>
    </submittedName>
</protein>
<keyword evidence="2" id="KW-1185">Reference proteome</keyword>
<reference evidence="2" key="1">
    <citation type="journal article" date="2023" name="Front. Plant Sci.">
        <title>Chromosomal-level genome assembly of Melastoma candidum provides insights into trichome evolution.</title>
        <authorList>
            <person name="Zhong Y."/>
            <person name="Wu W."/>
            <person name="Sun C."/>
            <person name="Zou P."/>
            <person name="Liu Y."/>
            <person name="Dai S."/>
            <person name="Zhou R."/>
        </authorList>
    </citation>
    <scope>NUCLEOTIDE SEQUENCE [LARGE SCALE GENOMIC DNA]</scope>
</reference>
<evidence type="ECO:0000313" key="2">
    <source>
        <dbReference type="Proteomes" id="UP001057402"/>
    </source>
</evidence>
<proteinExistence type="predicted"/>